<accession>V9TGF8</accession>
<protein>
    <submittedName>
        <fullName evidence="1">ORF-34 protein</fullName>
    </submittedName>
</protein>
<organismHost>
    <name type="scientific">Lepidoptera</name>
    <name type="common">moths &amp; butterflies</name>
    <dbReference type="NCBI Taxonomy" id="7088"/>
</organismHost>
<reference evidence="1" key="2">
    <citation type="submission" date="2015-04" db="EMBL/GenBank/DDBJ databases">
        <authorList>
            <person name="Harrison R.L."/>
            <person name="Keena M.A."/>
            <person name="Rowley D.L."/>
        </authorList>
    </citation>
    <scope>NUCLEOTIDE SEQUENCE</scope>
    <source>
        <strain evidence="1">2161</strain>
    </source>
</reference>
<reference evidence="1" key="1">
    <citation type="journal article" date="2014" name="J. Invertebr. Pathol.">
        <title>Classification, genetic variation and pathogenicity of Lymantria dispar nucleopolyhedrovirus isolates from Asia, Europe, and North America.</title>
        <authorList>
            <person name="Harrison R.L."/>
            <person name="Keena M.A."/>
            <person name="Rowley D.L."/>
        </authorList>
    </citation>
    <scope>NUCLEOTIDE SEQUENCE</scope>
    <source>
        <strain evidence="1">2161</strain>
    </source>
</reference>
<evidence type="ECO:0000313" key="1">
    <source>
        <dbReference type="EMBL" id="AHC69535.1"/>
    </source>
</evidence>
<name>V9TGF8_NPVLD</name>
<dbReference type="EMBL" id="KF695050">
    <property type="protein sequence ID" value="AHC69535.1"/>
    <property type="molecule type" value="Genomic_DNA"/>
</dbReference>
<organism evidence="1">
    <name type="scientific">Lymantria dispar multicapsid nuclear polyhedrosis virus</name>
    <name type="common">LdMNPV</name>
    <dbReference type="NCBI Taxonomy" id="10449"/>
    <lineage>
        <taxon>Viruses</taxon>
        <taxon>Viruses incertae sedis</taxon>
        <taxon>Naldaviricetes</taxon>
        <taxon>Lefavirales</taxon>
        <taxon>Baculoviridae</taxon>
        <taxon>Alphabaculovirus</taxon>
        <taxon>Alphabaculovirus lydisparis</taxon>
    </lineage>
</organism>
<sequence>MNIYTHTQLKFLYRIQNLLASTDFGNETTLLKFLYRIQNLLARGQTWQWDSVRNVFLQISKTPFSFRPARGRFRAARARSS</sequence>
<proteinExistence type="predicted"/>